<feature type="region of interest" description="Disordered" evidence="3">
    <location>
        <begin position="389"/>
        <end position="410"/>
    </location>
</feature>
<comment type="similarity">
    <text evidence="1">Belongs to the membrane fusion protein (MFP) (TC 8.A.1) family.</text>
</comment>
<keyword evidence="4" id="KW-0812">Transmembrane</keyword>
<accession>A0ABM7RQF2</accession>
<keyword evidence="2" id="KW-0175">Coiled coil</keyword>
<feature type="compositionally biased region" description="Basic and acidic residues" evidence="3">
    <location>
        <begin position="398"/>
        <end position="410"/>
    </location>
</feature>
<evidence type="ECO:0000256" key="1">
    <source>
        <dbReference type="ARBA" id="ARBA00009477"/>
    </source>
</evidence>
<dbReference type="PANTHER" id="PTHR30469:SF12">
    <property type="entry name" value="MULTIDRUG RESISTANCE PROTEIN MDTA"/>
    <property type="match status" value="1"/>
</dbReference>
<sequence>MNDESTETPEQEEAERKGAIHAVTSFVVALLIVLAGAGIMIFFVVNKVKVDPEAREDSDPTVAVSPVEVVDHEVKLKTQGVVISRQEVVLSSEVGGKVVFVSPELVEGGKVVKGEVLARVDDANYLAAVEAAKAAVADAELMLEQEEAKKMQAQRDWEKLGQGKAPPLVRREPQIRSAKARVASAESELARAERDLKRTTIVAPFDGRVRRADIEIGALVSPGSRVAEIFADQNLEVRLPFPLRDFGFLQDGVRPEFELTATIGAETRSWPAVLDRIEGEVERATLSGYGIAKVLPAEGTGDYPPVGLFVDAVVPAGTLENVVEVPREVVRGRDDVWVVNDGELWKRQPEVLRSEREFLITRGGFEPGDQLVRTRLEAPLDGMKVEVKTTEAESAEGAPKEAMVEPESAR</sequence>
<feature type="transmembrane region" description="Helical" evidence="4">
    <location>
        <begin position="20"/>
        <end position="45"/>
    </location>
</feature>
<evidence type="ECO:0000256" key="3">
    <source>
        <dbReference type="SAM" id="MobiDB-lite"/>
    </source>
</evidence>
<dbReference type="PANTHER" id="PTHR30469">
    <property type="entry name" value="MULTIDRUG RESISTANCE PROTEIN MDTA"/>
    <property type="match status" value="1"/>
</dbReference>
<dbReference type="SUPFAM" id="SSF111369">
    <property type="entry name" value="HlyD-like secretion proteins"/>
    <property type="match status" value="1"/>
</dbReference>
<organism evidence="6 7">
    <name type="scientific">Haloferula helveola</name>
    <dbReference type="NCBI Taxonomy" id="490095"/>
    <lineage>
        <taxon>Bacteria</taxon>
        <taxon>Pseudomonadati</taxon>
        <taxon>Verrucomicrobiota</taxon>
        <taxon>Verrucomicrobiia</taxon>
        <taxon>Verrucomicrobiales</taxon>
        <taxon>Verrucomicrobiaceae</taxon>
        <taxon>Haloferula</taxon>
    </lineage>
</organism>
<dbReference type="Gene3D" id="1.10.287.470">
    <property type="entry name" value="Helix hairpin bin"/>
    <property type="match status" value="1"/>
</dbReference>
<dbReference type="Proteomes" id="UP001374893">
    <property type="component" value="Chromosome"/>
</dbReference>
<dbReference type="Gene3D" id="2.40.50.100">
    <property type="match status" value="1"/>
</dbReference>
<feature type="coiled-coil region" evidence="2">
    <location>
        <begin position="129"/>
        <end position="202"/>
    </location>
</feature>
<dbReference type="RefSeq" id="WP_338686258.1">
    <property type="nucleotide sequence ID" value="NZ_AP024702.1"/>
</dbReference>
<feature type="domain" description="Multidrug resistance protein MdtA-like barrel-sandwich hybrid" evidence="5">
    <location>
        <begin position="89"/>
        <end position="225"/>
    </location>
</feature>
<proteinExistence type="inferred from homology"/>
<evidence type="ECO:0000313" key="6">
    <source>
        <dbReference type="EMBL" id="BCX49590.1"/>
    </source>
</evidence>
<keyword evidence="7" id="KW-1185">Reference proteome</keyword>
<reference evidence="6 7" key="1">
    <citation type="submission" date="2021-06" db="EMBL/GenBank/DDBJ databases">
        <title>Complete genome of Haloferula helveola possessing various polysaccharide degrading enzymes.</title>
        <authorList>
            <person name="Takami H."/>
            <person name="Huang C."/>
            <person name="Hamasaki K."/>
        </authorList>
    </citation>
    <scope>NUCLEOTIDE SEQUENCE [LARGE SCALE GENOMIC DNA]</scope>
    <source>
        <strain evidence="6 7">CN-1</strain>
    </source>
</reference>
<dbReference type="EMBL" id="AP024702">
    <property type="protein sequence ID" value="BCX49590.1"/>
    <property type="molecule type" value="Genomic_DNA"/>
</dbReference>
<protein>
    <submittedName>
        <fullName evidence="6">RND family efflux transporter, MFP subunit</fullName>
    </submittedName>
</protein>
<evidence type="ECO:0000259" key="5">
    <source>
        <dbReference type="Pfam" id="PF25917"/>
    </source>
</evidence>
<evidence type="ECO:0000256" key="4">
    <source>
        <dbReference type="SAM" id="Phobius"/>
    </source>
</evidence>
<dbReference type="InterPro" id="IPR006143">
    <property type="entry name" value="RND_pump_MFP"/>
</dbReference>
<dbReference type="Pfam" id="PF25917">
    <property type="entry name" value="BSH_RND"/>
    <property type="match status" value="1"/>
</dbReference>
<gene>
    <name evidence="6" type="ORF">HAHE_34980</name>
</gene>
<keyword evidence="4" id="KW-1133">Transmembrane helix</keyword>
<dbReference type="NCBIfam" id="TIGR01730">
    <property type="entry name" value="RND_mfp"/>
    <property type="match status" value="1"/>
</dbReference>
<evidence type="ECO:0000313" key="7">
    <source>
        <dbReference type="Proteomes" id="UP001374893"/>
    </source>
</evidence>
<keyword evidence="4" id="KW-0472">Membrane</keyword>
<name>A0ABM7RQF2_9BACT</name>
<dbReference type="Gene3D" id="2.40.30.170">
    <property type="match status" value="1"/>
</dbReference>
<evidence type="ECO:0000256" key="2">
    <source>
        <dbReference type="SAM" id="Coils"/>
    </source>
</evidence>
<dbReference type="InterPro" id="IPR058625">
    <property type="entry name" value="MdtA-like_BSH"/>
</dbReference>